<dbReference type="Proteomes" id="UP001341840">
    <property type="component" value="Unassembled WGS sequence"/>
</dbReference>
<name>A0ABU6ZY52_9FABA</name>
<gene>
    <name evidence="1" type="ORF">PIB30_108516</name>
</gene>
<evidence type="ECO:0000313" key="2">
    <source>
        <dbReference type="Proteomes" id="UP001341840"/>
    </source>
</evidence>
<evidence type="ECO:0000313" key="1">
    <source>
        <dbReference type="EMBL" id="MED6226919.1"/>
    </source>
</evidence>
<comment type="caution">
    <text evidence="1">The sequence shown here is derived from an EMBL/GenBank/DDBJ whole genome shotgun (WGS) entry which is preliminary data.</text>
</comment>
<reference evidence="1 2" key="1">
    <citation type="journal article" date="2023" name="Plants (Basel)">
        <title>Bridging the Gap: Combining Genomics and Transcriptomics Approaches to Understand Stylosanthes scabra, an Orphan Legume from the Brazilian Caatinga.</title>
        <authorList>
            <person name="Ferreira-Neto J.R.C."/>
            <person name="da Silva M.D."/>
            <person name="Binneck E."/>
            <person name="de Melo N.F."/>
            <person name="da Silva R.H."/>
            <person name="de Melo A.L.T.M."/>
            <person name="Pandolfi V."/>
            <person name="Bustamante F.O."/>
            <person name="Brasileiro-Vidal A.C."/>
            <person name="Benko-Iseppon A.M."/>
        </authorList>
    </citation>
    <scope>NUCLEOTIDE SEQUENCE [LARGE SCALE GENOMIC DNA]</scope>
    <source>
        <tissue evidence="1">Leaves</tissue>
    </source>
</reference>
<organism evidence="1 2">
    <name type="scientific">Stylosanthes scabra</name>
    <dbReference type="NCBI Taxonomy" id="79078"/>
    <lineage>
        <taxon>Eukaryota</taxon>
        <taxon>Viridiplantae</taxon>
        <taxon>Streptophyta</taxon>
        <taxon>Embryophyta</taxon>
        <taxon>Tracheophyta</taxon>
        <taxon>Spermatophyta</taxon>
        <taxon>Magnoliopsida</taxon>
        <taxon>eudicotyledons</taxon>
        <taxon>Gunneridae</taxon>
        <taxon>Pentapetalae</taxon>
        <taxon>rosids</taxon>
        <taxon>fabids</taxon>
        <taxon>Fabales</taxon>
        <taxon>Fabaceae</taxon>
        <taxon>Papilionoideae</taxon>
        <taxon>50 kb inversion clade</taxon>
        <taxon>dalbergioids sensu lato</taxon>
        <taxon>Dalbergieae</taxon>
        <taxon>Pterocarpus clade</taxon>
        <taxon>Stylosanthes</taxon>
    </lineage>
</organism>
<proteinExistence type="predicted"/>
<sequence>TPKNLVNNLFFGECLSKHLQRVDDTVELFQSDFNSFSIFHLEKLVFSSQGANLGFLDMIRSFEGYYQLIPNFLCGCASGNLEIVVLI</sequence>
<feature type="non-terminal residue" evidence="1">
    <location>
        <position position="1"/>
    </location>
</feature>
<dbReference type="EMBL" id="JASCZI010276951">
    <property type="protein sequence ID" value="MED6226919.1"/>
    <property type="molecule type" value="Genomic_DNA"/>
</dbReference>
<accession>A0ABU6ZY52</accession>
<keyword evidence="2" id="KW-1185">Reference proteome</keyword>
<protein>
    <submittedName>
        <fullName evidence="1">Uncharacterized protein</fullName>
    </submittedName>
</protein>